<dbReference type="AlphaFoldDB" id="A0A1Y1ZQD3"/>
<accession>A0A1Y1ZQD3</accession>
<reference evidence="1 2" key="1">
    <citation type="submission" date="2016-07" db="EMBL/GenBank/DDBJ databases">
        <title>Pervasive Adenine N6-methylation of Active Genes in Fungi.</title>
        <authorList>
            <consortium name="DOE Joint Genome Institute"/>
            <person name="Mondo S.J."/>
            <person name="Dannebaum R.O."/>
            <person name="Kuo R.C."/>
            <person name="Labutti K."/>
            <person name="Haridas S."/>
            <person name="Kuo A."/>
            <person name="Salamov A."/>
            <person name="Ahrendt S.R."/>
            <person name="Lipzen A."/>
            <person name="Sullivan W."/>
            <person name="Andreopoulos W.B."/>
            <person name="Clum A."/>
            <person name="Lindquist E."/>
            <person name="Daum C."/>
            <person name="Ramamoorthy G.K."/>
            <person name="Gryganskyi A."/>
            <person name="Culley D."/>
            <person name="Magnuson J.K."/>
            <person name="James T.Y."/>
            <person name="O'Malley M.A."/>
            <person name="Stajich J.E."/>
            <person name="Spatafora J.W."/>
            <person name="Visel A."/>
            <person name="Grigoriev I.V."/>
        </authorList>
    </citation>
    <scope>NUCLEOTIDE SEQUENCE [LARGE SCALE GENOMIC DNA]</scope>
    <source>
        <strain evidence="1 2">CBS 115471</strain>
    </source>
</reference>
<organism evidence="1 2">
    <name type="scientific">Clohesyomyces aquaticus</name>
    <dbReference type="NCBI Taxonomy" id="1231657"/>
    <lineage>
        <taxon>Eukaryota</taxon>
        <taxon>Fungi</taxon>
        <taxon>Dikarya</taxon>
        <taxon>Ascomycota</taxon>
        <taxon>Pezizomycotina</taxon>
        <taxon>Dothideomycetes</taxon>
        <taxon>Pleosporomycetidae</taxon>
        <taxon>Pleosporales</taxon>
        <taxon>Lindgomycetaceae</taxon>
        <taxon>Clohesyomyces</taxon>
    </lineage>
</organism>
<name>A0A1Y1ZQD3_9PLEO</name>
<proteinExistence type="predicted"/>
<dbReference type="STRING" id="1231657.A0A1Y1ZQD3"/>
<dbReference type="Proteomes" id="UP000193144">
    <property type="component" value="Unassembled WGS sequence"/>
</dbReference>
<sequence>MKNLKIQAQDEPFSSAPPLEHVKLFLRWRCRKGQARLDQKMTIYSIRKEFHQWQRAVRYDTCYSYSASDVRAIITFIEDLPSLEGASTKKRTKSVAHYSDIEDILYYLWCCDDYVWRHPRQMVQISFYLLVVAYYGLRPGEIVESSSHRNSNEGVKYKDASLCLY</sequence>
<keyword evidence="2" id="KW-1185">Reference proteome</keyword>
<comment type="caution">
    <text evidence="1">The sequence shown here is derived from an EMBL/GenBank/DDBJ whole genome shotgun (WGS) entry which is preliminary data.</text>
</comment>
<evidence type="ECO:0000313" key="1">
    <source>
        <dbReference type="EMBL" id="ORY12460.1"/>
    </source>
</evidence>
<dbReference type="OrthoDB" id="3943630at2759"/>
<dbReference type="PANTHER" id="PTHR37535">
    <property type="entry name" value="FLUG DOMAIN PROTEIN"/>
    <property type="match status" value="1"/>
</dbReference>
<gene>
    <name evidence="1" type="ORF">BCR34DRAFT_482612</name>
</gene>
<protein>
    <submittedName>
        <fullName evidence="1">Uncharacterized protein</fullName>
    </submittedName>
</protein>
<dbReference type="EMBL" id="MCFA01000051">
    <property type="protein sequence ID" value="ORY12460.1"/>
    <property type="molecule type" value="Genomic_DNA"/>
</dbReference>
<dbReference type="PANTHER" id="PTHR37535:SF3">
    <property type="entry name" value="FLUG DOMAIN-CONTAINING PROTEIN"/>
    <property type="match status" value="1"/>
</dbReference>
<evidence type="ECO:0000313" key="2">
    <source>
        <dbReference type="Proteomes" id="UP000193144"/>
    </source>
</evidence>